<dbReference type="RefSeq" id="WP_179618270.1">
    <property type="nucleotide sequence ID" value="NZ_JACCBW010000001.1"/>
</dbReference>
<dbReference type="EMBL" id="JACCBW010000001">
    <property type="protein sequence ID" value="NYE35644.1"/>
    <property type="molecule type" value="Genomic_DNA"/>
</dbReference>
<reference evidence="2 3" key="2">
    <citation type="submission" date="2020-08" db="EMBL/GenBank/DDBJ databases">
        <title>The Agave Microbiome: Exploring the role of microbial communities in plant adaptations to desert environments.</title>
        <authorList>
            <person name="Partida-Martinez L.P."/>
        </authorList>
    </citation>
    <scope>NUCLEOTIDE SEQUENCE [LARGE SCALE GENOMIC DNA]</scope>
    <source>
        <strain evidence="2 3">AT2.17</strain>
    </source>
</reference>
<evidence type="ECO:0000313" key="2">
    <source>
        <dbReference type="EMBL" id="NYE35644.1"/>
    </source>
</evidence>
<comment type="caution">
    <text evidence="2">The sequence shown here is derived from an EMBL/GenBank/DDBJ whole genome shotgun (WGS) entry which is preliminary data.</text>
</comment>
<evidence type="ECO:0000256" key="1">
    <source>
        <dbReference type="SAM" id="MobiDB-lite"/>
    </source>
</evidence>
<proteinExistence type="predicted"/>
<accession>A0A7Y9H0B4</accession>
<organism evidence="2 3">
    <name type="scientific">Nocardioides cavernae</name>
    <dbReference type="NCBI Taxonomy" id="1921566"/>
    <lineage>
        <taxon>Bacteria</taxon>
        <taxon>Bacillati</taxon>
        <taxon>Actinomycetota</taxon>
        <taxon>Actinomycetes</taxon>
        <taxon>Propionibacteriales</taxon>
        <taxon>Nocardioidaceae</taxon>
        <taxon>Nocardioides</taxon>
    </lineage>
</organism>
<gene>
    <name evidence="2" type="ORF">F4692_000748</name>
</gene>
<keyword evidence="3" id="KW-1185">Reference proteome</keyword>
<feature type="compositionally biased region" description="Basic and acidic residues" evidence="1">
    <location>
        <begin position="11"/>
        <end position="24"/>
    </location>
</feature>
<dbReference type="Proteomes" id="UP000549911">
    <property type="component" value="Unassembled WGS sequence"/>
</dbReference>
<sequence>MTRKKRFPSKAQRDQARRAKARNSIERADDLWLADGGLDRPHTAIGVATARRLLARHPADNERHWTYIRSAPDRMPASDYVAEHGDSALKRKESPQAKTLVRRVVSGGAPSLGKRR</sequence>
<dbReference type="AlphaFoldDB" id="A0A7Y9H0B4"/>
<reference evidence="2 3" key="1">
    <citation type="submission" date="2020-07" db="EMBL/GenBank/DDBJ databases">
        <authorList>
            <person name="Partida-Martinez L."/>
            <person name="Huntemann M."/>
            <person name="Clum A."/>
            <person name="Wang J."/>
            <person name="Palaniappan K."/>
            <person name="Ritter S."/>
            <person name="Chen I.-M."/>
            <person name="Stamatis D."/>
            <person name="Reddy T."/>
            <person name="O'Malley R."/>
            <person name="Daum C."/>
            <person name="Shapiro N."/>
            <person name="Ivanova N."/>
            <person name="Kyrpides N."/>
            <person name="Woyke T."/>
        </authorList>
    </citation>
    <scope>NUCLEOTIDE SEQUENCE [LARGE SCALE GENOMIC DNA]</scope>
    <source>
        <strain evidence="2 3">AT2.17</strain>
    </source>
</reference>
<evidence type="ECO:0000313" key="3">
    <source>
        <dbReference type="Proteomes" id="UP000549911"/>
    </source>
</evidence>
<name>A0A7Y9H0B4_9ACTN</name>
<feature type="region of interest" description="Disordered" evidence="1">
    <location>
        <begin position="1"/>
        <end position="24"/>
    </location>
</feature>
<protein>
    <submittedName>
        <fullName evidence="2">Uncharacterized protein</fullName>
    </submittedName>
</protein>